<feature type="transmembrane region" description="Helical" evidence="1">
    <location>
        <begin position="16"/>
        <end position="40"/>
    </location>
</feature>
<keyword evidence="1" id="KW-1133">Transmembrane helix</keyword>
<dbReference type="EMBL" id="CADCTR010002695">
    <property type="protein sequence ID" value="CAA9366433.1"/>
    <property type="molecule type" value="Genomic_DNA"/>
</dbReference>
<dbReference type="AlphaFoldDB" id="A0A6J4MT20"/>
<gene>
    <name evidence="2" type="ORF">AVDCRST_MAG93-8010</name>
</gene>
<organism evidence="2">
    <name type="scientific">uncultured Chloroflexia bacterium</name>
    <dbReference type="NCBI Taxonomy" id="1672391"/>
    <lineage>
        <taxon>Bacteria</taxon>
        <taxon>Bacillati</taxon>
        <taxon>Chloroflexota</taxon>
        <taxon>Chloroflexia</taxon>
        <taxon>environmental samples</taxon>
    </lineage>
</organism>
<accession>A0A6J4MT20</accession>
<evidence type="ECO:0000256" key="1">
    <source>
        <dbReference type="SAM" id="Phobius"/>
    </source>
</evidence>
<keyword evidence="1" id="KW-0812">Transmembrane</keyword>
<protein>
    <submittedName>
        <fullName evidence="2">Uncharacterized protein</fullName>
    </submittedName>
</protein>
<keyword evidence="1" id="KW-0472">Membrane</keyword>
<name>A0A6J4MT20_9CHLR</name>
<reference evidence="2" key="1">
    <citation type="submission" date="2020-02" db="EMBL/GenBank/DDBJ databases">
        <authorList>
            <person name="Meier V. D."/>
        </authorList>
    </citation>
    <scope>NUCLEOTIDE SEQUENCE</scope>
    <source>
        <strain evidence="2">AVDCRST_MAG93</strain>
    </source>
</reference>
<sequence length="65" mass="6886">MDLPLKRSRLPRDTRLALAVVLAVVLAGLIALTPLIQYLLVRAVPQAAGVVPSLNASNRVAFVAL</sequence>
<proteinExistence type="predicted"/>
<evidence type="ECO:0000313" key="2">
    <source>
        <dbReference type="EMBL" id="CAA9366433.1"/>
    </source>
</evidence>